<dbReference type="PANTHER" id="PTHR11748">
    <property type="entry name" value="D-LACTATE DEHYDROGENASE"/>
    <property type="match status" value="1"/>
</dbReference>
<dbReference type="InterPro" id="IPR016169">
    <property type="entry name" value="FAD-bd_PCMH_sub2"/>
</dbReference>
<dbReference type="Gene3D" id="3.30.465.10">
    <property type="match status" value="1"/>
</dbReference>
<evidence type="ECO:0000313" key="2">
    <source>
        <dbReference type="EMBL" id="URE22963.1"/>
    </source>
</evidence>
<dbReference type="SUPFAM" id="SSF56176">
    <property type="entry name" value="FAD-binding/transporter-associated domain-like"/>
    <property type="match status" value="1"/>
</dbReference>
<feature type="non-terminal residue" evidence="2">
    <location>
        <position position="61"/>
    </location>
</feature>
<name>A0A9E7H1D7_9LILI</name>
<dbReference type="InterPro" id="IPR036318">
    <property type="entry name" value="FAD-bd_PCMH-like_sf"/>
</dbReference>
<dbReference type="Proteomes" id="UP001055439">
    <property type="component" value="Chromosome 8"/>
</dbReference>
<protein>
    <submittedName>
        <fullName evidence="2">FAD linked oxidases, C-terminal domain</fullName>
    </submittedName>
</protein>
<gene>
    <name evidence="2" type="ORF">MUK42_03126</name>
</gene>
<dbReference type="GO" id="GO:0008720">
    <property type="term" value="F:D-lactate dehydrogenase (NAD+) activity"/>
    <property type="evidence" value="ECO:0007669"/>
    <property type="project" value="TreeGrafter"/>
</dbReference>
<dbReference type="GO" id="GO:0004458">
    <property type="term" value="F:D-lactate dehydrogenase (cytochrome) activity"/>
    <property type="evidence" value="ECO:0007669"/>
    <property type="project" value="TreeGrafter"/>
</dbReference>
<evidence type="ECO:0000256" key="1">
    <source>
        <dbReference type="ARBA" id="ARBA00008000"/>
    </source>
</evidence>
<dbReference type="GO" id="GO:0005739">
    <property type="term" value="C:mitochondrion"/>
    <property type="evidence" value="ECO:0007669"/>
    <property type="project" value="TreeGrafter"/>
</dbReference>
<keyword evidence="3" id="KW-1185">Reference proteome</keyword>
<proteinExistence type="inferred from homology"/>
<reference evidence="2" key="1">
    <citation type="submission" date="2022-05" db="EMBL/GenBank/DDBJ databases">
        <title>The Musa troglodytarum L. genome provides insights into the mechanism of non-climacteric behaviour and enrichment of carotenoids.</title>
        <authorList>
            <person name="Wang J."/>
        </authorList>
    </citation>
    <scope>NUCLEOTIDE SEQUENCE</scope>
    <source>
        <tissue evidence="2">Leaf</tissue>
    </source>
</reference>
<dbReference type="GO" id="GO:1903457">
    <property type="term" value="P:lactate catabolic process"/>
    <property type="evidence" value="ECO:0007669"/>
    <property type="project" value="TreeGrafter"/>
</dbReference>
<accession>A0A9E7H1D7</accession>
<comment type="similarity">
    <text evidence="1">Belongs to the FAD-binding oxidoreductase/transferase type 4 family.</text>
</comment>
<dbReference type="GO" id="GO:0050660">
    <property type="term" value="F:flavin adenine dinucleotide binding"/>
    <property type="evidence" value="ECO:0007669"/>
    <property type="project" value="InterPro"/>
</dbReference>
<dbReference type="PANTHER" id="PTHR11748:SF111">
    <property type="entry name" value="D-LACTATE DEHYDROGENASE, MITOCHONDRIAL-RELATED"/>
    <property type="match status" value="1"/>
</dbReference>
<dbReference type="AlphaFoldDB" id="A0A9E7H1D7"/>
<dbReference type="OrthoDB" id="5332616at2759"/>
<dbReference type="EMBL" id="CP097510">
    <property type="protein sequence ID" value="URE22963.1"/>
    <property type="molecule type" value="Genomic_DNA"/>
</dbReference>
<sequence>MDAGYGTMRDNVINLQVVLANGEVIKTGSRARKSAAGYDLTRLLIGSEGTLVSAAQPEIYQ</sequence>
<evidence type="ECO:0000313" key="3">
    <source>
        <dbReference type="Proteomes" id="UP001055439"/>
    </source>
</evidence>
<organism evidence="2 3">
    <name type="scientific">Musa troglodytarum</name>
    <name type="common">fe'i banana</name>
    <dbReference type="NCBI Taxonomy" id="320322"/>
    <lineage>
        <taxon>Eukaryota</taxon>
        <taxon>Viridiplantae</taxon>
        <taxon>Streptophyta</taxon>
        <taxon>Embryophyta</taxon>
        <taxon>Tracheophyta</taxon>
        <taxon>Spermatophyta</taxon>
        <taxon>Magnoliopsida</taxon>
        <taxon>Liliopsida</taxon>
        <taxon>Zingiberales</taxon>
        <taxon>Musaceae</taxon>
        <taxon>Musa</taxon>
    </lineage>
</organism>